<sequence length="94" mass="10790">NSVYNDTFVKRFLPWADFDEIIGKASVESDRGGIHNGKWISVEKPYVSPLLLKVSHVEDESEIKLEDLTSLFNNFKKEIMDEMKSLASKDELNI</sequence>
<dbReference type="EMBL" id="CAJVPZ010023500">
    <property type="protein sequence ID" value="CAG8715840.1"/>
    <property type="molecule type" value="Genomic_DNA"/>
</dbReference>
<dbReference type="AlphaFoldDB" id="A0A9N9I0J5"/>
<accession>A0A9N9I0J5</accession>
<keyword evidence="2" id="KW-1185">Reference proteome</keyword>
<feature type="non-terminal residue" evidence="1">
    <location>
        <position position="94"/>
    </location>
</feature>
<proteinExistence type="predicted"/>
<reference evidence="1" key="1">
    <citation type="submission" date="2021-06" db="EMBL/GenBank/DDBJ databases">
        <authorList>
            <person name="Kallberg Y."/>
            <person name="Tangrot J."/>
            <person name="Rosling A."/>
        </authorList>
    </citation>
    <scope>NUCLEOTIDE SEQUENCE</scope>
    <source>
        <strain evidence="1">IN212</strain>
    </source>
</reference>
<evidence type="ECO:0000313" key="1">
    <source>
        <dbReference type="EMBL" id="CAG8715840.1"/>
    </source>
</evidence>
<dbReference type="OrthoDB" id="10498941at2759"/>
<dbReference type="Proteomes" id="UP000789396">
    <property type="component" value="Unassembled WGS sequence"/>
</dbReference>
<organism evidence="1 2">
    <name type="scientific">Racocetra fulgida</name>
    <dbReference type="NCBI Taxonomy" id="60492"/>
    <lineage>
        <taxon>Eukaryota</taxon>
        <taxon>Fungi</taxon>
        <taxon>Fungi incertae sedis</taxon>
        <taxon>Mucoromycota</taxon>
        <taxon>Glomeromycotina</taxon>
        <taxon>Glomeromycetes</taxon>
        <taxon>Diversisporales</taxon>
        <taxon>Gigasporaceae</taxon>
        <taxon>Racocetra</taxon>
    </lineage>
</organism>
<comment type="caution">
    <text evidence="1">The sequence shown here is derived from an EMBL/GenBank/DDBJ whole genome shotgun (WGS) entry which is preliminary data.</text>
</comment>
<name>A0A9N9I0J5_9GLOM</name>
<evidence type="ECO:0000313" key="2">
    <source>
        <dbReference type="Proteomes" id="UP000789396"/>
    </source>
</evidence>
<protein>
    <submittedName>
        <fullName evidence="1">10141_t:CDS:1</fullName>
    </submittedName>
</protein>
<feature type="non-terminal residue" evidence="1">
    <location>
        <position position="1"/>
    </location>
</feature>
<gene>
    <name evidence="1" type="ORF">RFULGI_LOCUS11144</name>
</gene>